<dbReference type="InterPro" id="IPR058240">
    <property type="entry name" value="rSAM_sf"/>
</dbReference>
<dbReference type="Pfam" id="PF18693">
    <property type="entry name" value="TRAM_2"/>
    <property type="match status" value="1"/>
</dbReference>
<evidence type="ECO:0000256" key="2">
    <source>
        <dbReference type="ARBA" id="ARBA00022691"/>
    </source>
</evidence>
<feature type="domain" description="TRAM" evidence="6">
    <location>
        <begin position="176"/>
        <end position="248"/>
    </location>
</feature>
<dbReference type="InterPro" id="IPR006638">
    <property type="entry name" value="Elp3/MiaA/NifB-like_rSAM"/>
</dbReference>
<name>A0A2P6V1G6_9CHLO</name>
<keyword evidence="2" id="KW-0949">S-adenosyl-L-methionine</keyword>
<evidence type="ECO:0000256" key="5">
    <source>
        <dbReference type="ARBA" id="ARBA00023014"/>
    </source>
</evidence>
<evidence type="ECO:0000256" key="1">
    <source>
        <dbReference type="ARBA" id="ARBA00022485"/>
    </source>
</evidence>
<evidence type="ECO:0000256" key="3">
    <source>
        <dbReference type="ARBA" id="ARBA00022723"/>
    </source>
</evidence>
<dbReference type="EMBL" id="LHPF02000045">
    <property type="protein sequence ID" value="PSC67925.1"/>
    <property type="molecule type" value="Genomic_DNA"/>
</dbReference>
<dbReference type="InterPro" id="IPR002792">
    <property type="entry name" value="TRAM_dom"/>
</dbReference>
<dbReference type="AlphaFoldDB" id="A0A2P6V1G6"/>
<evidence type="ECO:0000256" key="4">
    <source>
        <dbReference type="ARBA" id="ARBA00023004"/>
    </source>
</evidence>
<dbReference type="PANTHER" id="PTHR43837:SF1">
    <property type="entry name" value="RIBOSOMAL PROTEIN US12 METHYLTHIOTRANSFERASE RIMO"/>
    <property type="match status" value="1"/>
</dbReference>
<dbReference type="SUPFAM" id="SSF102114">
    <property type="entry name" value="Radical SAM enzymes"/>
    <property type="match status" value="1"/>
</dbReference>
<dbReference type="InterPro" id="IPR005840">
    <property type="entry name" value="Ribosomal_uS12_MeSTrfase_RimO"/>
</dbReference>
<evidence type="ECO:0000313" key="9">
    <source>
        <dbReference type="Proteomes" id="UP000239649"/>
    </source>
</evidence>
<reference evidence="8 9" key="1">
    <citation type="journal article" date="2018" name="Plant J.">
        <title>Genome sequences of Chlorella sorokiniana UTEX 1602 and Micractinium conductrix SAG 241.80: implications to maltose excretion by a green alga.</title>
        <authorList>
            <person name="Arriola M.B."/>
            <person name="Velmurugan N."/>
            <person name="Zhang Y."/>
            <person name="Plunkett M.H."/>
            <person name="Hondzo H."/>
            <person name="Barney B.M."/>
        </authorList>
    </citation>
    <scope>NUCLEOTIDE SEQUENCE [LARGE SCALE GENOMIC DNA]</scope>
    <source>
        <strain evidence="8 9">SAG 241.80</strain>
    </source>
</reference>
<protein>
    <submittedName>
        <fullName evidence="8">tRNA modifying enzyme</fullName>
    </submittedName>
</protein>
<dbReference type="Gene3D" id="2.40.50.140">
    <property type="entry name" value="Nucleic acid-binding proteins"/>
    <property type="match status" value="1"/>
</dbReference>
<comment type="caution">
    <text evidence="8">The sequence shown here is derived from an EMBL/GenBank/DDBJ whole genome shotgun (WGS) entry which is preliminary data.</text>
</comment>
<keyword evidence="9" id="KW-1185">Reference proteome</keyword>
<gene>
    <name evidence="8" type="ORF">C2E20_8432</name>
</gene>
<dbReference type="GO" id="GO:0005829">
    <property type="term" value="C:cytosol"/>
    <property type="evidence" value="ECO:0007669"/>
    <property type="project" value="TreeGrafter"/>
</dbReference>
<keyword evidence="4" id="KW-0408">Iron</keyword>
<evidence type="ECO:0000259" key="6">
    <source>
        <dbReference type="PROSITE" id="PS50926"/>
    </source>
</evidence>
<dbReference type="InterPro" id="IPR023404">
    <property type="entry name" value="rSAM_horseshoe"/>
</dbReference>
<dbReference type="InterPro" id="IPR007197">
    <property type="entry name" value="rSAM"/>
</dbReference>
<feature type="domain" description="Radical SAM core" evidence="7">
    <location>
        <begin position="1"/>
        <end position="173"/>
    </location>
</feature>
<dbReference type="PANTHER" id="PTHR43837">
    <property type="entry name" value="RIBOSOMAL PROTEIN S12 METHYLTHIOTRANSFERASE RIMO"/>
    <property type="match status" value="1"/>
</dbReference>
<keyword evidence="5" id="KW-0411">Iron-sulfur</keyword>
<dbReference type="GO" id="GO:0046872">
    <property type="term" value="F:metal ion binding"/>
    <property type="evidence" value="ECO:0007669"/>
    <property type="project" value="UniProtKB-KW"/>
</dbReference>
<proteinExistence type="predicted"/>
<dbReference type="Gene3D" id="3.80.30.20">
    <property type="entry name" value="tm_1862 like domain"/>
    <property type="match status" value="1"/>
</dbReference>
<keyword evidence="1" id="KW-0004">4Fe-4S</keyword>
<accession>A0A2P6V1G6</accession>
<sequence>MDRRDGKGLAQLLHELGKLEGLRWIRLLYCYPSYFSEDLIDEIANNPKPAPIPPPQVCKYIDIPLQHIANMTLLGMNRPPQAHTLALLHKLRERIPALALRTTFISGFPGEAEAEHRELVDFCSTFKFERMGCFQYSEEDGTPAAELPEQLPAEVREARRDELISLQQRVGEEWAKTHVGQELEVLVDGFTEDGEIYGRTQWDAPDIDPIVFLTMDDGSPLAPLDVGQLRRCRVVGTSLFDLEAVPVE</sequence>
<dbReference type="PROSITE" id="PS51918">
    <property type="entry name" value="RADICAL_SAM"/>
    <property type="match status" value="1"/>
</dbReference>
<dbReference type="PROSITE" id="PS50926">
    <property type="entry name" value="TRAM"/>
    <property type="match status" value="1"/>
</dbReference>
<dbReference type="SMART" id="SM00729">
    <property type="entry name" value="Elp3"/>
    <property type="match status" value="1"/>
</dbReference>
<dbReference type="GO" id="GO:0035599">
    <property type="term" value="F:aspartic acid methylthiotransferase activity"/>
    <property type="evidence" value="ECO:0007669"/>
    <property type="project" value="TreeGrafter"/>
</dbReference>
<dbReference type="OrthoDB" id="190098at2759"/>
<dbReference type="STRING" id="554055.A0A2P6V1G6"/>
<dbReference type="Proteomes" id="UP000239649">
    <property type="component" value="Unassembled WGS sequence"/>
</dbReference>
<dbReference type="GO" id="GO:0051539">
    <property type="term" value="F:4 iron, 4 sulfur cluster binding"/>
    <property type="evidence" value="ECO:0007669"/>
    <property type="project" value="UniProtKB-KW"/>
</dbReference>
<keyword evidence="3" id="KW-0479">Metal-binding</keyword>
<evidence type="ECO:0000259" key="7">
    <source>
        <dbReference type="PROSITE" id="PS51918"/>
    </source>
</evidence>
<evidence type="ECO:0000313" key="8">
    <source>
        <dbReference type="EMBL" id="PSC67925.1"/>
    </source>
</evidence>
<dbReference type="InterPro" id="IPR012340">
    <property type="entry name" value="NA-bd_OB-fold"/>
</dbReference>
<organism evidence="8 9">
    <name type="scientific">Micractinium conductrix</name>
    <dbReference type="NCBI Taxonomy" id="554055"/>
    <lineage>
        <taxon>Eukaryota</taxon>
        <taxon>Viridiplantae</taxon>
        <taxon>Chlorophyta</taxon>
        <taxon>core chlorophytes</taxon>
        <taxon>Trebouxiophyceae</taxon>
        <taxon>Chlorellales</taxon>
        <taxon>Chlorellaceae</taxon>
        <taxon>Chlorella clade</taxon>
        <taxon>Micractinium</taxon>
    </lineage>
</organism>